<dbReference type="EMBL" id="GBRH01224606">
    <property type="protein sequence ID" value="JAD73289.1"/>
    <property type="molecule type" value="Transcribed_RNA"/>
</dbReference>
<feature type="compositionally biased region" description="Low complexity" evidence="1">
    <location>
        <begin position="9"/>
        <end position="20"/>
    </location>
</feature>
<feature type="region of interest" description="Disordered" evidence="1">
    <location>
        <begin position="55"/>
        <end position="90"/>
    </location>
</feature>
<evidence type="ECO:0000313" key="2">
    <source>
        <dbReference type="EMBL" id="JAD73289.1"/>
    </source>
</evidence>
<feature type="compositionally biased region" description="Basic residues" evidence="1">
    <location>
        <begin position="21"/>
        <end position="35"/>
    </location>
</feature>
<proteinExistence type="predicted"/>
<dbReference type="AlphaFoldDB" id="A0A0A9CAG0"/>
<accession>A0A0A9CAG0</accession>
<reference evidence="2" key="1">
    <citation type="submission" date="2014-09" db="EMBL/GenBank/DDBJ databases">
        <authorList>
            <person name="Magalhaes I.L.F."/>
            <person name="Oliveira U."/>
            <person name="Santos F.R."/>
            <person name="Vidigal T.H.D.A."/>
            <person name="Brescovit A.D."/>
            <person name="Santos A.J."/>
        </authorList>
    </citation>
    <scope>NUCLEOTIDE SEQUENCE</scope>
    <source>
        <tissue evidence="2">Shoot tissue taken approximately 20 cm above the soil surface</tissue>
    </source>
</reference>
<organism evidence="2">
    <name type="scientific">Arundo donax</name>
    <name type="common">Giant reed</name>
    <name type="synonym">Donax arundinaceus</name>
    <dbReference type="NCBI Taxonomy" id="35708"/>
    <lineage>
        <taxon>Eukaryota</taxon>
        <taxon>Viridiplantae</taxon>
        <taxon>Streptophyta</taxon>
        <taxon>Embryophyta</taxon>
        <taxon>Tracheophyta</taxon>
        <taxon>Spermatophyta</taxon>
        <taxon>Magnoliopsida</taxon>
        <taxon>Liliopsida</taxon>
        <taxon>Poales</taxon>
        <taxon>Poaceae</taxon>
        <taxon>PACMAD clade</taxon>
        <taxon>Arundinoideae</taxon>
        <taxon>Arundineae</taxon>
        <taxon>Arundo</taxon>
    </lineage>
</organism>
<protein>
    <submittedName>
        <fullName evidence="2">Uncharacterized protein</fullName>
    </submittedName>
</protein>
<sequence>MAQRLPWSAAPTPGRGTTRGLGRRARSTRRRRRPRVCAAWRGPPATRCRAAATACRTRSHWTPSRGRREHRSSGWRPAWRRRRVRGSGCR</sequence>
<reference evidence="2" key="2">
    <citation type="journal article" date="2015" name="Data Brief">
        <title>Shoot transcriptome of the giant reed, Arundo donax.</title>
        <authorList>
            <person name="Barrero R.A."/>
            <person name="Guerrero F.D."/>
            <person name="Moolhuijzen P."/>
            <person name="Goolsby J.A."/>
            <person name="Tidwell J."/>
            <person name="Bellgard S.E."/>
            <person name="Bellgard M.I."/>
        </authorList>
    </citation>
    <scope>NUCLEOTIDE SEQUENCE</scope>
    <source>
        <tissue evidence="2">Shoot tissue taken approximately 20 cm above the soil surface</tissue>
    </source>
</reference>
<name>A0A0A9CAG0_ARUDO</name>
<feature type="compositionally biased region" description="Basic residues" evidence="1">
    <location>
        <begin position="78"/>
        <end position="90"/>
    </location>
</feature>
<feature type="region of interest" description="Disordered" evidence="1">
    <location>
        <begin position="1"/>
        <end position="35"/>
    </location>
</feature>
<evidence type="ECO:0000256" key="1">
    <source>
        <dbReference type="SAM" id="MobiDB-lite"/>
    </source>
</evidence>